<dbReference type="Pfam" id="PF01761">
    <property type="entry name" value="DHQ_synthase"/>
    <property type="match status" value="1"/>
</dbReference>
<dbReference type="EC" id="4.2.3.4" evidence="10"/>
<evidence type="ECO:0000256" key="9">
    <source>
        <dbReference type="ARBA" id="ARBA00023285"/>
    </source>
</evidence>
<dbReference type="Proteomes" id="UP000595564">
    <property type="component" value="Chromosome"/>
</dbReference>
<dbReference type="InterPro" id="IPR016037">
    <property type="entry name" value="DHQ_synth_AroB"/>
</dbReference>
<dbReference type="Gene3D" id="1.20.1090.10">
    <property type="entry name" value="Dehydroquinate synthase-like - alpha domain"/>
    <property type="match status" value="1"/>
</dbReference>
<proteinExistence type="predicted"/>
<dbReference type="InterPro" id="IPR050071">
    <property type="entry name" value="Dehydroquinate_synthase"/>
</dbReference>
<dbReference type="AlphaFoldDB" id="A0A7R6PEQ2"/>
<dbReference type="GO" id="GO:0009423">
    <property type="term" value="P:chorismate biosynthetic process"/>
    <property type="evidence" value="ECO:0007669"/>
    <property type="project" value="UniProtKB-UniRule"/>
</dbReference>
<comment type="function">
    <text evidence="3">Catalyzes the conversion of 3-deoxy-D-arabino-heptulosonate 7-phosphate (DAHP) to dehydroquinate (DHQ).</text>
</comment>
<dbReference type="GO" id="GO:0003856">
    <property type="term" value="F:3-dehydroquinate synthase activity"/>
    <property type="evidence" value="ECO:0007669"/>
    <property type="project" value="UniProtKB-UniRule"/>
</dbReference>
<keyword evidence="4" id="KW-0479">Metal-binding</keyword>
<dbReference type="InterPro" id="IPR056179">
    <property type="entry name" value="DHQS_C"/>
</dbReference>
<dbReference type="GO" id="GO:0005737">
    <property type="term" value="C:cytoplasm"/>
    <property type="evidence" value="ECO:0007669"/>
    <property type="project" value="InterPro"/>
</dbReference>
<keyword evidence="8 13" id="KW-0456">Lyase</keyword>
<keyword evidence="9" id="KW-0170">Cobalt</keyword>
<comment type="cofactor">
    <cofactor evidence="1">
        <name>NAD(+)</name>
        <dbReference type="ChEBI" id="CHEBI:57540"/>
    </cofactor>
</comment>
<dbReference type="PANTHER" id="PTHR43622:SF1">
    <property type="entry name" value="3-DEHYDROQUINATE SYNTHASE"/>
    <property type="match status" value="1"/>
</dbReference>
<dbReference type="Gene3D" id="3.40.50.1970">
    <property type="match status" value="1"/>
</dbReference>
<dbReference type="RefSeq" id="WP_201328658.1">
    <property type="nucleotide sequence ID" value="NZ_AP017470.1"/>
</dbReference>
<dbReference type="GO" id="GO:0009073">
    <property type="term" value="P:aromatic amino acid family biosynthetic process"/>
    <property type="evidence" value="ECO:0007669"/>
    <property type="project" value="InterPro"/>
</dbReference>
<keyword evidence="7" id="KW-0520">NAD</keyword>
<dbReference type="Pfam" id="PF24621">
    <property type="entry name" value="DHQS_C"/>
    <property type="match status" value="1"/>
</dbReference>
<dbReference type="InterPro" id="IPR030960">
    <property type="entry name" value="DHQS/DOIS_N"/>
</dbReference>
<evidence type="ECO:0000256" key="10">
    <source>
        <dbReference type="NCBIfam" id="TIGR01357"/>
    </source>
</evidence>
<dbReference type="CDD" id="cd08195">
    <property type="entry name" value="DHQS"/>
    <property type="match status" value="1"/>
</dbReference>
<dbReference type="GO" id="GO:0046872">
    <property type="term" value="F:metal ion binding"/>
    <property type="evidence" value="ECO:0007669"/>
    <property type="project" value="UniProtKB-KW"/>
</dbReference>
<keyword evidence="6" id="KW-0862">Zinc</keyword>
<reference evidence="13 14" key="1">
    <citation type="journal article" date="2012" name="Extremophiles">
        <title>Thermotomaculum hydrothermale gen. nov., sp. nov., a novel heterotrophic thermophile within the phylum Acidobacteria from a deep-sea hydrothermal vent chimney in the Southern Okinawa Trough.</title>
        <authorList>
            <person name="Izumi H."/>
            <person name="Nunoura T."/>
            <person name="Miyazaki M."/>
            <person name="Mino S."/>
            <person name="Toki T."/>
            <person name="Takai K."/>
            <person name="Sako Y."/>
            <person name="Sawabe T."/>
            <person name="Nakagawa S."/>
        </authorList>
    </citation>
    <scope>NUCLEOTIDE SEQUENCE [LARGE SCALE GENOMIC DNA]</scope>
    <source>
        <strain evidence="13 14">AC55</strain>
    </source>
</reference>
<evidence type="ECO:0000256" key="8">
    <source>
        <dbReference type="ARBA" id="ARBA00023239"/>
    </source>
</evidence>
<evidence type="ECO:0000259" key="12">
    <source>
        <dbReference type="Pfam" id="PF24621"/>
    </source>
</evidence>
<dbReference type="PIRSF" id="PIRSF001455">
    <property type="entry name" value="DHQ_synth"/>
    <property type="match status" value="1"/>
</dbReference>
<evidence type="ECO:0000256" key="7">
    <source>
        <dbReference type="ARBA" id="ARBA00023027"/>
    </source>
</evidence>
<keyword evidence="5" id="KW-0547">Nucleotide-binding</keyword>
<dbReference type="PANTHER" id="PTHR43622">
    <property type="entry name" value="3-DEHYDROQUINATE SYNTHASE"/>
    <property type="match status" value="1"/>
</dbReference>
<evidence type="ECO:0000256" key="3">
    <source>
        <dbReference type="ARBA" id="ARBA00003485"/>
    </source>
</evidence>
<sequence>MRIKLKSHSESESLIFSLPFTEIKDYLYNLEINGKSVFFIVDKSLLAFKQYRKFLENKRFFLFNATEDNKSLESFFKIHNFLLQNKADRKSLVVGVGGGITLDITGFAATTFMRGVKFGFIPTTLLAMVDASIGGKNGVNFKGFKNYIGTFNHPSFVLISPEFLKTLPQKEFNVGLAEIIKYGAIYKPELLDFLVSNNEAIKSKTLDALSYLIDESVKSKVEIVEKDFKESGLRKILNFGHTLGHALERLKKVSHGEGVAAGMVFASYLSFKKGYLREKEFKRIVEIIKLYGLPDYIKDVNLKDILEGIAGDKKKDGEKIDFILLKGFGKPVIEAMDLLEIENGLQDLRKYYRI</sequence>
<organism evidence="13 14">
    <name type="scientific">Thermotomaculum hydrothermale</name>
    <dbReference type="NCBI Taxonomy" id="981385"/>
    <lineage>
        <taxon>Bacteria</taxon>
        <taxon>Pseudomonadati</taxon>
        <taxon>Acidobacteriota</taxon>
        <taxon>Holophagae</taxon>
        <taxon>Thermotomaculales</taxon>
        <taxon>Thermotomaculaceae</taxon>
        <taxon>Thermotomaculum</taxon>
    </lineage>
</organism>
<evidence type="ECO:0000259" key="11">
    <source>
        <dbReference type="Pfam" id="PF01761"/>
    </source>
</evidence>
<name>A0A7R6PEQ2_9BACT</name>
<comment type="cofactor">
    <cofactor evidence="2">
        <name>Co(2+)</name>
        <dbReference type="ChEBI" id="CHEBI:48828"/>
    </cofactor>
</comment>
<evidence type="ECO:0000256" key="2">
    <source>
        <dbReference type="ARBA" id="ARBA00001941"/>
    </source>
</evidence>
<gene>
    <name evidence="13" type="primary">aroB</name>
    <name evidence="13" type="ORF">TTHT_0744</name>
</gene>
<accession>A0A7R6PEQ2</accession>
<feature type="domain" description="3-dehydroquinate synthase N-terminal" evidence="11">
    <location>
        <begin position="63"/>
        <end position="173"/>
    </location>
</feature>
<evidence type="ECO:0000256" key="1">
    <source>
        <dbReference type="ARBA" id="ARBA00001911"/>
    </source>
</evidence>
<dbReference type="EMBL" id="AP017470">
    <property type="protein sequence ID" value="BBB32313.1"/>
    <property type="molecule type" value="Genomic_DNA"/>
</dbReference>
<dbReference type="SUPFAM" id="SSF56796">
    <property type="entry name" value="Dehydroquinate synthase-like"/>
    <property type="match status" value="1"/>
</dbReference>
<keyword evidence="14" id="KW-1185">Reference proteome</keyword>
<protein>
    <recommendedName>
        <fullName evidence="10">3-dehydroquinate synthase</fullName>
        <ecNumber evidence="10">4.2.3.4</ecNumber>
    </recommendedName>
</protein>
<evidence type="ECO:0000256" key="4">
    <source>
        <dbReference type="ARBA" id="ARBA00022723"/>
    </source>
</evidence>
<evidence type="ECO:0000256" key="6">
    <source>
        <dbReference type="ARBA" id="ARBA00022833"/>
    </source>
</evidence>
<evidence type="ECO:0000313" key="14">
    <source>
        <dbReference type="Proteomes" id="UP000595564"/>
    </source>
</evidence>
<dbReference type="KEGG" id="thyd:TTHT_0744"/>
<evidence type="ECO:0000313" key="13">
    <source>
        <dbReference type="EMBL" id="BBB32313.1"/>
    </source>
</evidence>
<evidence type="ECO:0000256" key="5">
    <source>
        <dbReference type="ARBA" id="ARBA00022741"/>
    </source>
</evidence>
<dbReference type="NCBIfam" id="TIGR01357">
    <property type="entry name" value="aroB"/>
    <property type="match status" value="1"/>
</dbReference>
<dbReference type="GO" id="GO:0000166">
    <property type="term" value="F:nucleotide binding"/>
    <property type="evidence" value="ECO:0007669"/>
    <property type="project" value="UniProtKB-KW"/>
</dbReference>
<feature type="domain" description="3-dehydroquinate synthase C-terminal" evidence="12">
    <location>
        <begin position="175"/>
        <end position="315"/>
    </location>
</feature>
<dbReference type="InterPro" id="IPR030963">
    <property type="entry name" value="DHQ_synth_fam"/>
</dbReference>